<feature type="region of interest" description="Disordered" evidence="1">
    <location>
        <begin position="1"/>
        <end position="27"/>
    </location>
</feature>
<keyword evidence="3" id="KW-1185">Reference proteome</keyword>
<dbReference type="AlphaFoldDB" id="A0AA36MUR7"/>
<proteinExistence type="predicted"/>
<feature type="compositionally biased region" description="Basic and acidic residues" evidence="1">
    <location>
        <begin position="1"/>
        <end position="10"/>
    </location>
</feature>
<sequence>MKSGATKRDTVQLWNSTAPRKPTNRNPMLRSRHRLALLVDGALPLKEVVSQFRNSSKDFTVALDVLAVGQKGIMQGLHLLAQKQPKMPVAVLDKVGEEAVVAVAPKGFRVRGHHNYWLSFFTEEEFLEPSAISRWESAAKLKVGSETSVMPLAKAIAARTKLLPEDGVLLVETGLTGDKDRKRLRAAHLANAVARAYAWQVRPVDPSKPVRRFRCAARVLPQPLGAPES</sequence>
<reference evidence="2" key="1">
    <citation type="submission" date="2023-08" db="EMBL/GenBank/DDBJ databases">
        <authorList>
            <person name="Chen Y."/>
            <person name="Shah S."/>
            <person name="Dougan E. K."/>
            <person name="Thang M."/>
            <person name="Chan C."/>
        </authorList>
    </citation>
    <scope>NUCLEOTIDE SEQUENCE</scope>
</reference>
<comment type="caution">
    <text evidence="2">The sequence shown here is derived from an EMBL/GenBank/DDBJ whole genome shotgun (WGS) entry which is preliminary data.</text>
</comment>
<protein>
    <submittedName>
        <fullName evidence="2">Uncharacterized protein</fullName>
    </submittedName>
</protein>
<evidence type="ECO:0000313" key="3">
    <source>
        <dbReference type="Proteomes" id="UP001178507"/>
    </source>
</evidence>
<dbReference type="EMBL" id="CAUJNA010000778">
    <property type="protein sequence ID" value="CAJ1381059.1"/>
    <property type="molecule type" value="Genomic_DNA"/>
</dbReference>
<evidence type="ECO:0000256" key="1">
    <source>
        <dbReference type="SAM" id="MobiDB-lite"/>
    </source>
</evidence>
<accession>A0AA36MUR7</accession>
<organism evidence="2 3">
    <name type="scientific">Effrenium voratum</name>
    <dbReference type="NCBI Taxonomy" id="2562239"/>
    <lineage>
        <taxon>Eukaryota</taxon>
        <taxon>Sar</taxon>
        <taxon>Alveolata</taxon>
        <taxon>Dinophyceae</taxon>
        <taxon>Suessiales</taxon>
        <taxon>Symbiodiniaceae</taxon>
        <taxon>Effrenium</taxon>
    </lineage>
</organism>
<evidence type="ECO:0000313" key="2">
    <source>
        <dbReference type="EMBL" id="CAJ1381059.1"/>
    </source>
</evidence>
<name>A0AA36MUR7_9DINO</name>
<gene>
    <name evidence="2" type="ORF">EVOR1521_LOCUS8854</name>
</gene>
<dbReference type="Proteomes" id="UP001178507">
    <property type="component" value="Unassembled WGS sequence"/>
</dbReference>